<organism evidence="4 5">
    <name type="scientific">Gordoniibacillus kamchatkensis</name>
    <dbReference type="NCBI Taxonomy" id="1590651"/>
    <lineage>
        <taxon>Bacteria</taxon>
        <taxon>Bacillati</taxon>
        <taxon>Bacillota</taxon>
        <taxon>Bacilli</taxon>
        <taxon>Bacillales</taxon>
        <taxon>Paenibacillaceae</taxon>
        <taxon>Gordoniibacillus</taxon>
    </lineage>
</organism>
<feature type="domain" description="CBM6" evidence="3">
    <location>
        <begin position="44"/>
        <end position="151"/>
    </location>
</feature>
<name>A0ABR5AH98_9BACL</name>
<dbReference type="PROSITE" id="PS51175">
    <property type="entry name" value="CBM6"/>
    <property type="match status" value="1"/>
</dbReference>
<gene>
    <name evidence="4" type="ORF">SD70_13590</name>
</gene>
<feature type="chain" id="PRO_5045949899" description="CBM6 domain-containing protein" evidence="2">
    <location>
        <begin position="37"/>
        <end position="151"/>
    </location>
</feature>
<dbReference type="CDD" id="cd04080">
    <property type="entry name" value="CBM6_cellulase-like"/>
    <property type="match status" value="1"/>
</dbReference>
<comment type="caution">
    <text evidence="4">The sequence shown here is derived from an EMBL/GenBank/DDBJ whole genome shotgun (WGS) entry which is preliminary data.</text>
</comment>
<accession>A0ABR5AH98</accession>
<feature type="signal peptide" evidence="2">
    <location>
        <begin position="1"/>
        <end position="36"/>
    </location>
</feature>
<protein>
    <recommendedName>
        <fullName evidence="3">CBM6 domain-containing protein</fullName>
    </recommendedName>
</protein>
<evidence type="ECO:0000256" key="2">
    <source>
        <dbReference type="SAM" id="SignalP"/>
    </source>
</evidence>
<evidence type="ECO:0000313" key="4">
    <source>
        <dbReference type="EMBL" id="KIL40440.1"/>
    </source>
</evidence>
<reference evidence="4 5" key="1">
    <citation type="submission" date="2014-12" db="EMBL/GenBank/DDBJ databases">
        <title>Draft genome sequence of Paenibacillus kamchatkensis strain B-2647.</title>
        <authorList>
            <person name="Karlyshev A.V."/>
            <person name="Kudryashova E.B."/>
        </authorList>
    </citation>
    <scope>NUCLEOTIDE SEQUENCE [LARGE SCALE GENOMIC DNA]</scope>
    <source>
        <strain evidence="4 5">VKM B-2647</strain>
    </source>
</reference>
<dbReference type="InterPro" id="IPR006584">
    <property type="entry name" value="Cellulose-bd_IV"/>
</dbReference>
<evidence type="ECO:0000313" key="5">
    <source>
        <dbReference type="Proteomes" id="UP000031967"/>
    </source>
</evidence>
<evidence type="ECO:0000259" key="3">
    <source>
        <dbReference type="PROSITE" id="PS51175"/>
    </source>
</evidence>
<dbReference type="RefSeq" id="WP_041048088.1">
    <property type="nucleotide sequence ID" value="NZ_JXAK01000021.1"/>
</dbReference>
<dbReference type="SUPFAM" id="SSF49785">
    <property type="entry name" value="Galactose-binding domain-like"/>
    <property type="match status" value="1"/>
</dbReference>
<dbReference type="Proteomes" id="UP000031967">
    <property type="component" value="Unassembled WGS sequence"/>
</dbReference>
<evidence type="ECO:0000256" key="1">
    <source>
        <dbReference type="ARBA" id="ARBA00022729"/>
    </source>
</evidence>
<dbReference type="InterPro" id="IPR008979">
    <property type="entry name" value="Galactose-bd-like_sf"/>
</dbReference>
<dbReference type="InterPro" id="IPR005084">
    <property type="entry name" value="CBM6"/>
</dbReference>
<proteinExistence type="predicted"/>
<dbReference type="EMBL" id="JXAK01000021">
    <property type="protein sequence ID" value="KIL40440.1"/>
    <property type="molecule type" value="Genomic_DNA"/>
</dbReference>
<sequence>MRTNFFRLAKSKVIVLFLTAALLLVQMPLFSATSHAATGKPIPGKIEAENWDSMFGVQTEATTDVGGGLDVGWIDAGDWMNYTVNVASSGSYTVAFRVASPNSGEQVQLKDGIGNVLATANIPQTGGWQNWATVSVTANLSAGTQTLQVYV</sequence>
<dbReference type="SMART" id="SM00606">
    <property type="entry name" value="CBD_IV"/>
    <property type="match status" value="1"/>
</dbReference>
<keyword evidence="1 2" id="KW-0732">Signal</keyword>
<keyword evidence="5" id="KW-1185">Reference proteome</keyword>
<dbReference type="Pfam" id="PF03422">
    <property type="entry name" value="CBM_6"/>
    <property type="match status" value="1"/>
</dbReference>
<dbReference type="Gene3D" id="2.60.120.260">
    <property type="entry name" value="Galactose-binding domain-like"/>
    <property type="match status" value="1"/>
</dbReference>